<dbReference type="Gene3D" id="3.30.70.270">
    <property type="match status" value="1"/>
</dbReference>
<dbReference type="Pfam" id="PF00498">
    <property type="entry name" value="FHA"/>
    <property type="match status" value="1"/>
</dbReference>
<dbReference type="SUPFAM" id="SSF55073">
    <property type="entry name" value="Nucleotide cyclase"/>
    <property type="match status" value="1"/>
</dbReference>
<dbReference type="Gene3D" id="2.60.200.20">
    <property type="match status" value="1"/>
</dbReference>
<dbReference type="InterPro" id="IPR000253">
    <property type="entry name" value="FHA_dom"/>
</dbReference>
<proteinExistence type="predicted"/>
<sequence length="713" mass="80868">MLDNPSLRLGVREVLQVPHKEDITLLEDKQLYQFLLVEDIQGVRRILLNSTSYSIGRNPSNGIVLYSNLVSRQHATLQRVPMPKKSIQLFRIIDGNLQGERSKNGILINGKRKLSHLLAHGDEIVFSKDTKALYQVASNFTEASVPSDDATIAISENELAVFNDELAVINDEVMSRLASIPELNPNPIIEIDLEGDITYLNPAAMQQFPNIDTLGSQHPTLQGLLSRATSLQNGNQDFFVREVEINERVIEQFVHFIQCSDLIRIYVADITERKRSQEIIEYQASHDSLTGLPNRQYMNEFLNLALAQAERTAEQIAVIFFDLDRFKLINDSLGHSTGDMLLKAVCDRLVHYLPKDDLLARWGGDEFILVLRHVTSPEQALKVAQKVTKILEPPFICDGHELHISTSMGISLYPFDGKDVDTLMKNADVAMYRAKGNGRNNCQLYKSVMHENTFKRLSMENRLCKAIENDELLVYYQPQVNLELGKVVGVEALMRWQHHTLGLLPPSQFIPLAEETGLIVSIGYWLLRQVCAQSHAWQLAGLPPLRLGVNLSLRQFRQKDFIEKLSQILEETGFDPHFLDLELTESIVMEDIEESVTRLRRLRDMGISLSIDDFGTGYSSLSYLKSLPINVLKIDQSFVRDITENLYDQAIAISIITLAHKLKLNVIAEGIETKEQMELLRSFGCHEMQGYLFNRPVPPAELAEFLIAQPVLW</sequence>
<dbReference type="Gene3D" id="3.20.20.450">
    <property type="entry name" value="EAL domain"/>
    <property type="match status" value="1"/>
</dbReference>
<accession>A0AAW9Q781</accession>
<dbReference type="SMART" id="SM00240">
    <property type="entry name" value="FHA"/>
    <property type="match status" value="1"/>
</dbReference>
<dbReference type="Pfam" id="PF00563">
    <property type="entry name" value="EAL"/>
    <property type="match status" value="1"/>
</dbReference>
<keyword evidence="5" id="KW-1185">Reference proteome</keyword>
<feature type="domain" description="EAL" evidence="2">
    <location>
        <begin position="456"/>
        <end position="710"/>
    </location>
</feature>
<dbReference type="Proteomes" id="UP001333818">
    <property type="component" value="Unassembled WGS sequence"/>
</dbReference>
<comment type="caution">
    <text evidence="4">The sequence shown here is derived from an EMBL/GenBank/DDBJ whole genome shotgun (WGS) entry which is preliminary data.</text>
</comment>
<dbReference type="SMART" id="SM00052">
    <property type="entry name" value="EAL"/>
    <property type="match status" value="1"/>
</dbReference>
<dbReference type="AlphaFoldDB" id="A0AAW9Q781"/>
<gene>
    <name evidence="4" type="ORF">V2H45_17180</name>
</gene>
<dbReference type="PANTHER" id="PTHR44757:SF2">
    <property type="entry name" value="BIOFILM ARCHITECTURE MAINTENANCE PROTEIN MBAA"/>
    <property type="match status" value="1"/>
</dbReference>
<organism evidence="4 5">
    <name type="scientific">Tumidithrix elongata BACA0141</name>
    <dbReference type="NCBI Taxonomy" id="2716417"/>
    <lineage>
        <taxon>Bacteria</taxon>
        <taxon>Bacillati</taxon>
        <taxon>Cyanobacteriota</taxon>
        <taxon>Cyanophyceae</taxon>
        <taxon>Pseudanabaenales</taxon>
        <taxon>Pseudanabaenaceae</taxon>
        <taxon>Tumidithrix</taxon>
        <taxon>Tumidithrix elongata</taxon>
    </lineage>
</organism>
<dbReference type="InterPro" id="IPR043128">
    <property type="entry name" value="Rev_trsase/Diguanyl_cyclase"/>
</dbReference>
<dbReference type="InterPro" id="IPR052155">
    <property type="entry name" value="Biofilm_reg_signaling"/>
</dbReference>
<dbReference type="FunFam" id="3.30.70.270:FF:000001">
    <property type="entry name" value="Diguanylate cyclase domain protein"/>
    <property type="match status" value="1"/>
</dbReference>
<reference evidence="4" key="1">
    <citation type="submission" date="2024-01" db="EMBL/GenBank/DDBJ databases">
        <title>Bank of Algae and Cyanobacteria of the Azores (BACA) strain genomes.</title>
        <authorList>
            <person name="Luz R."/>
            <person name="Cordeiro R."/>
            <person name="Fonseca A."/>
            <person name="Goncalves V."/>
        </authorList>
    </citation>
    <scope>NUCLEOTIDE SEQUENCE</scope>
    <source>
        <strain evidence="4">BACA0141</strain>
    </source>
</reference>
<dbReference type="RefSeq" id="WP_330484909.1">
    <property type="nucleotide sequence ID" value="NZ_JAZBJZ010000079.1"/>
</dbReference>
<feature type="domain" description="FHA" evidence="1">
    <location>
        <begin position="53"/>
        <end position="113"/>
    </location>
</feature>
<dbReference type="FunFam" id="3.20.20.450:FF:000001">
    <property type="entry name" value="Cyclic di-GMP phosphodiesterase yahA"/>
    <property type="match status" value="1"/>
</dbReference>
<dbReference type="SMART" id="SM00267">
    <property type="entry name" value="GGDEF"/>
    <property type="match status" value="1"/>
</dbReference>
<name>A0AAW9Q781_9CYAN</name>
<dbReference type="InterPro" id="IPR035919">
    <property type="entry name" value="EAL_sf"/>
</dbReference>
<dbReference type="PROSITE" id="PS50887">
    <property type="entry name" value="GGDEF"/>
    <property type="match status" value="1"/>
</dbReference>
<feature type="domain" description="GGDEF" evidence="3">
    <location>
        <begin position="314"/>
        <end position="447"/>
    </location>
</feature>
<dbReference type="InterPro" id="IPR008984">
    <property type="entry name" value="SMAD_FHA_dom_sf"/>
</dbReference>
<dbReference type="Pfam" id="PF00990">
    <property type="entry name" value="GGDEF"/>
    <property type="match status" value="1"/>
</dbReference>
<evidence type="ECO:0000313" key="4">
    <source>
        <dbReference type="EMBL" id="MEE3718476.1"/>
    </source>
</evidence>
<dbReference type="InterPro" id="IPR029787">
    <property type="entry name" value="Nucleotide_cyclase"/>
</dbReference>
<dbReference type="SUPFAM" id="SSF141868">
    <property type="entry name" value="EAL domain-like"/>
    <property type="match status" value="1"/>
</dbReference>
<dbReference type="EMBL" id="JAZBJZ010000079">
    <property type="protein sequence ID" value="MEE3718476.1"/>
    <property type="molecule type" value="Genomic_DNA"/>
</dbReference>
<dbReference type="PANTHER" id="PTHR44757">
    <property type="entry name" value="DIGUANYLATE CYCLASE DGCP"/>
    <property type="match status" value="1"/>
</dbReference>
<dbReference type="NCBIfam" id="TIGR00254">
    <property type="entry name" value="GGDEF"/>
    <property type="match status" value="1"/>
</dbReference>
<evidence type="ECO:0000313" key="5">
    <source>
        <dbReference type="Proteomes" id="UP001333818"/>
    </source>
</evidence>
<dbReference type="CDD" id="cd01948">
    <property type="entry name" value="EAL"/>
    <property type="match status" value="1"/>
</dbReference>
<dbReference type="InterPro" id="IPR000160">
    <property type="entry name" value="GGDEF_dom"/>
</dbReference>
<dbReference type="InterPro" id="IPR001633">
    <property type="entry name" value="EAL_dom"/>
</dbReference>
<dbReference type="CDD" id="cd01949">
    <property type="entry name" value="GGDEF"/>
    <property type="match status" value="1"/>
</dbReference>
<evidence type="ECO:0000259" key="2">
    <source>
        <dbReference type="PROSITE" id="PS50883"/>
    </source>
</evidence>
<dbReference type="PROSITE" id="PS50006">
    <property type="entry name" value="FHA_DOMAIN"/>
    <property type="match status" value="1"/>
</dbReference>
<evidence type="ECO:0000259" key="1">
    <source>
        <dbReference type="PROSITE" id="PS50006"/>
    </source>
</evidence>
<dbReference type="PROSITE" id="PS50883">
    <property type="entry name" value="EAL"/>
    <property type="match status" value="1"/>
</dbReference>
<protein>
    <submittedName>
        <fullName evidence="4">EAL domain-containing protein</fullName>
    </submittedName>
</protein>
<evidence type="ECO:0000259" key="3">
    <source>
        <dbReference type="PROSITE" id="PS50887"/>
    </source>
</evidence>
<dbReference type="SUPFAM" id="SSF49879">
    <property type="entry name" value="SMAD/FHA domain"/>
    <property type="match status" value="1"/>
</dbReference>